<feature type="binding site" evidence="2">
    <location>
        <position position="233"/>
    </location>
    <ligand>
        <name>substrate</name>
    </ligand>
</feature>
<comment type="catalytic activity">
    <reaction evidence="2">
        <text>L-homoserine + acetyl-CoA = O-acetyl-L-homoserine + CoA</text>
        <dbReference type="Rhea" id="RHEA:13701"/>
        <dbReference type="ChEBI" id="CHEBI:57287"/>
        <dbReference type="ChEBI" id="CHEBI:57288"/>
        <dbReference type="ChEBI" id="CHEBI:57476"/>
        <dbReference type="ChEBI" id="CHEBI:57716"/>
        <dbReference type="EC" id="2.3.1.31"/>
    </reaction>
</comment>
<keyword evidence="2 5" id="KW-0012">Acyltransferase</keyword>
<evidence type="ECO:0000256" key="2">
    <source>
        <dbReference type="HAMAP-Rule" id="MF_00296"/>
    </source>
</evidence>
<dbReference type="InterPro" id="IPR000073">
    <property type="entry name" value="AB_hydrolase_1"/>
</dbReference>
<comment type="pathway">
    <text evidence="2">Amino-acid biosynthesis; L-methionine biosynthesis via de novo pathway; O-acetyl-L-homoserine from L-homoserine: step 1/1.</text>
</comment>
<proteinExistence type="inferred from homology"/>
<dbReference type="RefSeq" id="WP_277829787.1">
    <property type="nucleotide sequence ID" value="NZ_JAAIVF010000001.1"/>
</dbReference>
<dbReference type="EMBL" id="JANRHA010000014">
    <property type="protein sequence ID" value="MDG3016517.1"/>
    <property type="molecule type" value="Genomic_DNA"/>
</dbReference>
<feature type="active site" description="Nucleophile" evidence="2 3">
    <location>
        <position position="163"/>
    </location>
</feature>
<dbReference type="PANTHER" id="PTHR32268">
    <property type="entry name" value="HOMOSERINE O-ACETYLTRANSFERASE"/>
    <property type="match status" value="1"/>
</dbReference>
<dbReference type="Gene3D" id="3.40.50.1820">
    <property type="entry name" value="alpha/beta hydrolase"/>
    <property type="match status" value="1"/>
</dbReference>
<organism evidence="5 6">
    <name type="scientific">Speluncibacter jeojiensis</name>
    <dbReference type="NCBI Taxonomy" id="2710754"/>
    <lineage>
        <taxon>Bacteria</taxon>
        <taxon>Bacillati</taxon>
        <taxon>Actinomycetota</taxon>
        <taxon>Actinomycetes</taxon>
        <taxon>Mycobacteriales</taxon>
        <taxon>Speluncibacteraceae</taxon>
        <taxon>Speluncibacter</taxon>
    </lineage>
</organism>
<feature type="active site" evidence="2 3">
    <location>
        <position position="356"/>
    </location>
</feature>
<dbReference type="GO" id="GO:0009086">
    <property type="term" value="P:methionine biosynthetic process"/>
    <property type="evidence" value="ECO:0007669"/>
    <property type="project" value="UniProtKB-UniRule"/>
</dbReference>
<gene>
    <name evidence="2" type="primary">metXA</name>
    <name evidence="5" type="ORF">NVS88_18335</name>
</gene>
<dbReference type="Pfam" id="PF00561">
    <property type="entry name" value="Abhydrolase_1"/>
    <property type="match status" value="1"/>
</dbReference>
<evidence type="ECO:0000313" key="5">
    <source>
        <dbReference type="EMBL" id="MDG3016517.1"/>
    </source>
</evidence>
<accession>A0A9X4M4A4</accession>
<comment type="caution">
    <text evidence="5">The sequence shown here is derived from an EMBL/GenBank/DDBJ whole genome shotgun (WGS) entry which is preliminary data.</text>
</comment>
<keyword evidence="2" id="KW-0486">Methionine biosynthesis</keyword>
<keyword evidence="2" id="KW-0963">Cytoplasm</keyword>
<comment type="similarity">
    <text evidence="2">Belongs to the AB hydrolase superfamily. MetX family.</text>
</comment>
<keyword evidence="1 2" id="KW-0808">Transferase</keyword>
<dbReference type="GO" id="GO:0005737">
    <property type="term" value="C:cytoplasm"/>
    <property type="evidence" value="ECO:0007669"/>
    <property type="project" value="UniProtKB-SubCell"/>
</dbReference>
<dbReference type="AlphaFoldDB" id="A0A9X4M4A4"/>
<dbReference type="InterPro" id="IPR008220">
    <property type="entry name" value="HAT_MetX-like"/>
</dbReference>
<dbReference type="GO" id="GO:0004414">
    <property type="term" value="F:homoserine O-acetyltransferase activity"/>
    <property type="evidence" value="ECO:0007669"/>
    <property type="project" value="UniProtKB-UniRule"/>
</dbReference>
<reference evidence="5" key="1">
    <citation type="submission" date="2022-08" db="EMBL/GenBank/DDBJ databases">
        <title>Genome analysis of Corynebacteriales strain.</title>
        <authorList>
            <person name="Lee S.D."/>
        </authorList>
    </citation>
    <scope>NUCLEOTIDE SEQUENCE</scope>
    <source>
        <strain evidence="5">D3-21</strain>
    </source>
</reference>
<evidence type="ECO:0000256" key="1">
    <source>
        <dbReference type="ARBA" id="ARBA00022679"/>
    </source>
</evidence>
<keyword evidence="2" id="KW-0028">Amino-acid biosynthesis</keyword>
<dbReference type="InterPro" id="IPR029058">
    <property type="entry name" value="AB_hydrolase_fold"/>
</dbReference>
<name>A0A9X4M4A4_9ACTN</name>
<dbReference type="NCBIfam" id="NF001209">
    <property type="entry name" value="PRK00175.1"/>
    <property type="match status" value="1"/>
</dbReference>
<dbReference type="GO" id="GO:0009092">
    <property type="term" value="P:homoserine metabolic process"/>
    <property type="evidence" value="ECO:0007669"/>
    <property type="project" value="TreeGrafter"/>
</dbReference>
<comment type="function">
    <text evidence="2">Transfers an acetyl group from acetyl-CoA to L-homoserine, forming acetyl-L-homoserine.</text>
</comment>
<dbReference type="PANTHER" id="PTHR32268:SF11">
    <property type="entry name" value="HOMOSERINE O-ACETYLTRANSFERASE"/>
    <property type="match status" value="1"/>
</dbReference>
<evidence type="ECO:0000256" key="3">
    <source>
        <dbReference type="PIRSR" id="PIRSR000443-1"/>
    </source>
</evidence>
<dbReference type="HAMAP" id="MF_00296">
    <property type="entry name" value="MetX_acyltransf"/>
    <property type="match status" value="1"/>
</dbReference>
<dbReference type="SUPFAM" id="SSF53474">
    <property type="entry name" value="alpha/beta-Hydrolases"/>
    <property type="match status" value="1"/>
</dbReference>
<feature type="active site" evidence="2 3">
    <location>
        <position position="326"/>
    </location>
</feature>
<evidence type="ECO:0000259" key="4">
    <source>
        <dbReference type="Pfam" id="PF00561"/>
    </source>
</evidence>
<feature type="binding site" evidence="2">
    <location>
        <position position="357"/>
    </location>
    <ligand>
        <name>substrate</name>
    </ligand>
</feature>
<comment type="subcellular location">
    <subcellularLocation>
        <location evidence="2">Cytoplasm</location>
    </subcellularLocation>
</comment>
<protein>
    <recommendedName>
        <fullName evidence="2">Homoserine O-acetyltransferase</fullName>
        <shortName evidence="2">HAT</shortName>
        <ecNumber evidence="2">2.3.1.31</ecNumber>
    </recommendedName>
    <alternativeName>
        <fullName evidence="2">Homoserine transacetylase</fullName>
        <shortName evidence="2">HTA</shortName>
    </alternativeName>
</protein>
<dbReference type="Proteomes" id="UP001152755">
    <property type="component" value="Unassembled WGS sequence"/>
</dbReference>
<dbReference type="EC" id="2.3.1.31" evidence="2"/>
<comment type="subunit">
    <text evidence="2">Homodimer.</text>
</comment>
<sequence length="382" mass="40008">MTISQVRTSRSAQLPAPDGTLGHVDIGSVVLENGAVLPNVTVALQRWGELSPARDNVVLALHALTGDSHATGPAGGPDGHPTAGWWDGLIGPGAVIDTNEWCVISTNVLGGCRGTTGPSSTAPDGKAWGSRFPVITIRDQVEVERILLERIGIERVASVAGGSMGGARALEWQVSHPDRVGSSLVLAADARTTAYQIGYQGTQIQAITADPDWLGGDYYGTGRAPDAGLGIARRFAHLSYRGEAELDDRFANNAQEPEDPAAGGRFAVQSYLDHQAGKLLGRFDAGSYVTLTQSLNLHDVGRGRGGVDAALGACPVPTVVAAIDSDQLYPLHTLGKIADDLPNCRGLQVINSPFGHDAFLIEADAVVALMRETMDLARASRG</sequence>
<evidence type="ECO:0000313" key="6">
    <source>
        <dbReference type="Proteomes" id="UP001152755"/>
    </source>
</evidence>
<keyword evidence="6" id="KW-1185">Reference proteome</keyword>
<dbReference type="PIRSF" id="PIRSF000443">
    <property type="entry name" value="Homoser_Ac_trans"/>
    <property type="match status" value="1"/>
</dbReference>
<comment type="caution">
    <text evidence="2">Lacks conserved residue(s) required for the propagation of feature annotation.</text>
</comment>
<dbReference type="NCBIfam" id="TIGR01392">
    <property type="entry name" value="homoserO_Ac_trn"/>
    <property type="match status" value="1"/>
</dbReference>
<feature type="domain" description="AB hydrolase-1" evidence="4">
    <location>
        <begin position="57"/>
        <end position="361"/>
    </location>
</feature>